<name>A0ACC0TYP0_9AGAM</name>
<dbReference type="Proteomes" id="UP001207468">
    <property type="component" value="Unassembled WGS sequence"/>
</dbReference>
<sequence length="1303" mass="140367">MDPPDHALSQSPSFYHLYLSNQLQPTPADYPSTAPNGHDSFLSPQEREIMADITLDPDDPTTWSSPDNDASLLNKDATSNILHSKSPSVIPVSQHLLRASPAIAPSTSTSISPSPFAPPVSTAESHDVGPVRAAISADDGDEDGSSEYVMEHLLALFRQDGEPGPGDASEGGQDANPSADRAPFQQNPLPPLDTINLPSSSRSHESPRHLPKTPLFLPSPSESSSSSPLPFDPPSGRGRDSELQDVISIHSSASSSSSLPPSRPRHYRTRNQSKAKPKRQLMAYVLVPPLPSWVRKAEHVPIEQVRSTRKRHTPPSGKARAGDNSGPSALAAALQGAFENNSSGAMSTQTSDARRRKEERKEGMRVEPVVVDDGDEREGRALDRGSSTLARALSNAFAHNSADPNVAVSPVTRSSGKKRRLRRTVTVEIIRDSKGVDNYLTTPLKRTRAQLRARAVSDDRDPSSALAASRRREEEHRPQTPTTPLKKRRRLARRGHVMNELEQEDEQEDEGEGEIEIVDSPPRELRRSPRTKPPLDPSTPKLSRPRHQPLASIPSPVSISASTSSSVPEAPQSPLASSPDTSSLADQPLTILPAPPPSDIVIPPRALTHLHTSPDPPNSESILRAGGEGTGESVAQTQHMPLQDFQGEEAAVGAHGLLESPIAVAATLAAATSPELQNHPLDLGLDVIVPMDINDGEQEQMQERQDMVRPAVVPPHALRISSSTHPDGPMLGFVLSEHEEPVHANLSADPDTDASSDGVGLENGFKTGFNTDLILASLNPGFGAGAVWLDWSVTGVNTTVVAEGEYAGDGTIDPSVLNSSCGIIASPGAGSPGKIFGSNAVSEDCNSPIRSSVFVRANTNLDMGGDGDVVPLFNDAVFDTFVSPPSTGSTGGKGRGKAEPGGRPIRANNTRIRRKSWRKTLADENKQHEDADTDTIETRDDRNFDAMRPTLSSLTLLLNAETTFCHHCRRKTRRPKMRCTRIKEKTGVPCGKMYCDLCIEKRYPGLTFDEFATVFLCPYCGNFCNCTQCSRARGEEYVPERNGGWRKWAGWTSAAAAGVATAGPTSSISSSHPQLKKPRRGAVDLSKPARKGRGAKTGVPSTMAKAIVEAPAPALEKWSSNVFTVTGEPLGEAFMEGNKTRVLPLQSARSLPSKPTCRRTLPAARRRYVYIGKRLRAWGRLVSVPDPEGQQPRKNAKTRRTGRGRGKRKRAVRVRVFAGSEEPLLLAARAARKRMSMKRKYRGSSAPLPSSSPARGGGNFTTDGHADGDAEEGVRPGENVVSAGVAVPIEIKRARSRRGWRKS</sequence>
<gene>
    <name evidence="1" type="ORF">F5148DRAFT_1236421</name>
</gene>
<accession>A0ACC0TYP0</accession>
<evidence type="ECO:0000313" key="1">
    <source>
        <dbReference type="EMBL" id="KAI9452344.1"/>
    </source>
</evidence>
<protein>
    <submittedName>
        <fullName evidence="1">Uncharacterized protein</fullName>
    </submittedName>
</protein>
<comment type="caution">
    <text evidence="1">The sequence shown here is derived from an EMBL/GenBank/DDBJ whole genome shotgun (WGS) entry which is preliminary data.</text>
</comment>
<reference evidence="1" key="1">
    <citation type="submission" date="2021-03" db="EMBL/GenBank/DDBJ databases">
        <title>Evolutionary priming and transition to the ectomycorrhizal habit in an iconic lineage of mushroom-forming fungi: is preadaptation a requirement?</title>
        <authorList>
            <consortium name="DOE Joint Genome Institute"/>
            <person name="Looney B.P."/>
            <person name="Miyauchi S."/>
            <person name="Morin E."/>
            <person name="Drula E."/>
            <person name="Courty P.E."/>
            <person name="Chicoki N."/>
            <person name="Fauchery L."/>
            <person name="Kohler A."/>
            <person name="Kuo A."/>
            <person name="LaButti K."/>
            <person name="Pangilinan J."/>
            <person name="Lipzen A."/>
            <person name="Riley R."/>
            <person name="Andreopoulos W."/>
            <person name="He G."/>
            <person name="Johnson J."/>
            <person name="Barry K.W."/>
            <person name="Grigoriev I.V."/>
            <person name="Nagy L."/>
            <person name="Hibbett D."/>
            <person name="Henrissat B."/>
            <person name="Matheny P.B."/>
            <person name="Labbe J."/>
            <person name="Martin A.F."/>
        </authorList>
    </citation>
    <scope>NUCLEOTIDE SEQUENCE</scope>
    <source>
        <strain evidence="1">BPL698</strain>
    </source>
</reference>
<proteinExistence type="predicted"/>
<organism evidence="1 2">
    <name type="scientific">Russula earlei</name>
    <dbReference type="NCBI Taxonomy" id="71964"/>
    <lineage>
        <taxon>Eukaryota</taxon>
        <taxon>Fungi</taxon>
        <taxon>Dikarya</taxon>
        <taxon>Basidiomycota</taxon>
        <taxon>Agaricomycotina</taxon>
        <taxon>Agaricomycetes</taxon>
        <taxon>Russulales</taxon>
        <taxon>Russulaceae</taxon>
        <taxon>Russula</taxon>
    </lineage>
</organism>
<dbReference type="EMBL" id="JAGFNK010000340">
    <property type="protein sequence ID" value="KAI9452344.1"/>
    <property type="molecule type" value="Genomic_DNA"/>
</dbReference>
<keyword evidence="2" id="KW-1185">Reference proteome</keyword>
<evidence type="ECO:0000313" key="2">
    <source>
        <dbReference type="Proteomes" id="UP001207468"/>
    </source>
</evidence>